<dbReference type="PROSITE" id="PS51898">
    <property type="entry name" value="TYR_RECOMBINASE"/>
    <property type="match status" value="1"/>
</dbReference>
<keyword evidence="3 10" id="KW-0963">Cytoplasm</keyword>
<evidence type="ECO:0000256" key="8">
    <source>
        <dbReference type="ARBA" id="ARBA00023172"/>
    </source>
</evidence>
<feature type="domain" description="Core-binding (CB)" evidence="12">
    <location>
        <begin position="1"/>
        <end position="84"/>
    </location>
</feature>
<reference evidence="13" key="1">
    <citation type="submission" date="2020-12" db="EMBL/GenBank/DDBJ databases">
        <title>Taurinivorans muris gen. nov., sp. nov., fundamental and realized metabolic niche of a ubiquitous sulfidogenic bacterium in the murine intestine.</title>
        <authorList>
            <person name="Ye H."/>
            <person name="Hanson B.T."/>
            <person name="Loy A."/>
        </authorList>
    </citation>
    <scope>NUCLEOTIDE SEQUENCE</scope>
    <source>
        <strain evidence="13">LT0009</strain>
    </source>
</reference>
<comment type="subcellular location">
    <subcellularLocation>
        <location evidence="1 10">Cytoplasm</location>
    </subcellularLocation>
</comment>
<comment type="subunit">
    <text evidence="10">Forms a cyclic heterotetrameric complex composed of two molecules of XerC and two molecules of XerD.</text>
</comment>
<dbReference type="NCBIfam" id="NF001399">
    <property type="entry name" value="PRK00283.1"/>
    <property type="match status" value="1"/>
</dbReference>
<feature type="active site" evidence="10">
    <location>
        <position position="244"/>
    </location>
</feature>
<gene>
    <name evidence="13" type="primary">xerD</name>
    <name evidence="10" type="synonym">xerC</name>
    <name evidence="13" type="ORF">JBF11_05490</name>
</gene>
<dbReference type="EMBL" id="CP065938">
    <property type="protein sequence ID" value="UWX04940.1"/>
    <property type="molecule type" value="Genomic_DNA"/>
</dbReference>
<evidence type="ECO:0000256" key="6">
    <source>
        <dbReference type="ARBA" id="ARBA00022908"/>
    </source>
</evidence>
<dbReference type="NCBIfam" id="TIGR02225">
    <property type="entry name" value="recomb_XerD"/>
    <property type="match status" value="1"/>
</dbReference>
<evidence type="ECO:0000313" key="14">
    <source>
        <dbReference type="Proteomes" id="UP001058120"/>
    </source>
</evidence>
<keyword evidence="8 10" id="KW-0233">DNA recombination</keyword>
<dbReference type="Proteomes" id="UP001058120">
    <property type="component" value="Chromosome"/>
</dbReference>
<evidence type="ECO:0000256" key="7">
    <source>
        <dbReference type="ARBA" id="ARBA00023125"/>
    </source>
</evidence>
<dbReference type="PANTHER" id="PTHR30349:SF81">
    <property type="entry name" value="TYROSINE RECOMBINASE XERC"/>
    <property type="match status" value="1"/>
</dbReference>
<dbReference type="HAMAP" id="MF_01808">
    <property type="entry name" value="Recomb_XerC_XerD"/>
    <property type="match status" value="1"/>
</dbReference>
<keyword evidence="14" id="KW-1185">Reference proteome</keyword>
<feature type="domain" description="Tyr recombinase" evidence="11">
    <location>
        <begin position="105"/>
        <end position="289"/>
    </location>
</feature>
<organism evidence="13 14">
    <name type="scientific">Taurinivorans muris</name>
    <dbReference type="NCBI Taxonomy" id="2787751"/>
    <lineage>
        <taxon>Bacteria</taxon>
        <taxon>Pseudomonadati</taxon>
        <taxon>Thermodesulfobacteriota</taxon>
        <taxon>Desulfovibrionia</taxon>
        <taxon>Desulfovibrionales</taxon>
        <taxon>Desulfovibrionaceae</taxon>
        <taxon>Taurinivorans</taxon>
    </lineage>
</organism>
<feature type="active site" evidence="10">
    <location>
        <position position="267"/>
    </location>
</feature>
<dbReference type="InterPro" id="IPR023009">
    <property type="entry name" value="Tyrosine_recombinase_XerC/XerD"/>
</dbReference>
<evidence type="ECO:0000259" key="12">
    <source>
        <dbReference type="PROSITE" id="PS51900"/>
    </source>
</evidence>
<feature type="active site" evidence="10">
    <location>
        <position position="169"/>
    </location>
</feature>
<keyword evidence="6 10" id="KW-0229">DNA integration</keyword>
<dbReference type="Pfam" id="PF02899">
    <property type="entry name" value="Phage_int_SAM_1"/>
    <property type="match status" value="1"/>
</dbReference>
<dbReference type="SUPFAM" id="SSF56349">
    <property type="entry name" value="DNA breaking-rejoining enzymes"/>
    <property type="match status" value="1"/>
</dbReference>
<feature type="active site" evidence="10">
    <location>
        <position position="241"/>
    </location>
</feature>
<evidence type="ECO:0000256" key="3">
    <source>
        <dbReference type="ARBA" id="ARBA00022490"/>
    </source>
</evidence>
<keyword evidence="4 10" id="KW-0132">Cell division</keyword>
<evidence type="ECO:0000259" key="11">
    <source>
        <dbReference type="PROSITE" id="PS51898"/>
    </source>
</evidence>
<evidence type="ECO:0000256" key="4">
    <source>
        <dbReference type="ARBA" id="ARBA00022618"/>
    </source>
</evidence>
<evidence type="ECO:0000256" key="9">
    <source>
        <dbReference type="ARBA" id="ARBA00023306"/>
    </source>
</evidence>
<feature type="active site" description="O-(3'-phospho-DNA)-tyrosine intermediate" evidence="10">
    <location>
        <position position="276"/>
    </location>
</feature>
<dbReference type="CDD" id="cd00798">
    <property type="entry name" value="INT_XerDC_C"/>
    <property type="match status" value="1"/>
</dbReference>
<dbReference type="Gene3D" id="1.10.443.10">
    <property type="entry name" value="Intergrase catalytic core"/>
    <property type="match status" value="1"/>
</dbReference>
<feature type="active site" evidence="10">
    <location>
        <position position="145"/>
    </location>
</feature>
<dbReference type="PANTHER" id="PTHR30349">
    <property type="entry name" value="PHAGE INTEGRASE-RELATED"/>
    <property type="match status" value="1"/>
</dbReference>
<name>A0ABY5XYI0_9BACT</name>
<dbReference type="InterPro" id="IPR004107">
    <property type="entry name" value="Integrase_SAM-like_N"/>
</dbReference>
<comment type="similarity">
    <text evidence="10">Belongs to the 'phage' integrase family. XerC subfamily.</text>
</comment>
<comment type="similarity">
    <text evidence="2">Belongs to the 'phage' integrase family. XerD subfamily.</text>
</comment>
<proteinExistence type="inferred from homology"/>
<sequence length="298" mass="33959">MSAYTEEWLNSLLVQQGLSEHTISAYRQDLETLHAFTDQNKSPLDTLDEDDLLLFSIFLRQKGDSKRTIARRLSCIRKFFAWLFEEKHIGKNPAELLDSPKIPLYLPEVLNMEEIQKILSAPNPATKLGQRDTAILHLLYASGVRVSELINIKPTDIDFQKGIIRVFGKGKKERLIPIHGLALSVLTDYLQNTRKQFIKDIPGDAELFLNRSGKKLTRQAIWKLIKRYGQSAEIQGIISPHTLRHSFATHLLEGGADLRTVQILLGHSDLTATELYTHICQQKIQEIYSRAHPRCGVK</sequence>
<dbReference type="InterPro" id="IPR050090">
    <property type="entry name" value="Tyrosine_recombinase_XerCD"/>
</dbReference>
<dbReference type="Pfam" id="PF00589">
    <property type="entry name" value="Phage_integrase"/>
    <property type="match status" value="1"/>
</dbReference>
<dbReference type="InterPro" id="IPR013762">
    <property type="entry name" value="Integrase-like_cat_sf"/>
</dbReference>
<evidence type="ECO:0000256" key="1">
    <source>
        <dbReference type="ARBA" id="ARBA00004496"/>
    </source>
</evidence>
<accession>A0ABY5XYI0</accession>
<dbReference type="InterPro" id="IPR011932">
    <property type="entry name" value="Recomb_XerD"/>
</dbReference>
<dbReference type="NCBIfam" id="NF040815">
    <property type="entry name" value="recomb_XerA_Arch"/>
    <property type="match status" value="1"/>
</dbReference>
<dbReference type="RefSeq" id="WP_334314495.1">
    <property type="nucleotide sequence ID" value="NZ_CP065938.1"/>
</dbReference>
<keyword evidence="9 10" id="KW-0131">Cell cycle</keyword>
<dbReference type="PROSITE" id="PS51900">
    <property type="entry name" value="CB"/>
    <property type="match status" value="1"/>
</dbReference>
<keyword evidence="5 10" id="KW-0159">Chromosome partition</keyword>
<protein>
    <recommendedName>
        <fullName evidence="10">Tyrosine recombinase XerC</fullName>
    </recommendedName>
</protein>
<evidence type="ECO:0000256" key="5">
    <source>
        <dbReference type="ARBA" id="ARBA00022829"/>
    </source>
</evidence>
<dbReference type="InterPro" id="IPR011010">
    <property type="entry name" value="DNA_brk_join_enz"/>
</dbReference>
<dbReference type="InterPro" id="IPR002104">
    <property type="entry name" value="Integrase_catalytic"/>
</dbReference>
<evidence type="ECO:0000256" key="10">
    <source>
        <dbReference type="HAMAP-Rule" id="MF_01808"/>
    </source>
</evidence>
<comment type="function">
    <text evidence="10">Site-specific tyrosine recombinase, which acts by catalyzing the cutting and rejoining of the recombining DNA molecules. The XerC-XerD complex is essential to convert dimers of the bacterial chromosome into monomers to permit their segregation at cell division. It also contributes to the segregational stability of plasmids.</text>
</comment>
<evidence type="ECO:0000313" key="13">
    <source>
        <dbReference type="EMBL" id="UWX04940.1"/>
    </source>
</evidence>
<dbReference type="InterPro" id="IPR044068">
    <property type="entry name" value="CB"/>
</dbReference>
<keyword evidence="7 10" id="KW-0238">DNA-binding</keyword>
<dbReference type="InterPro" id="IPR010998">
    <property type="entry name" value="Integrase_recombinase_N"/>
</dbReference>
<dbReference type="Gene3D" id="1.10.150.130">
    <property type="match status" value="1"/>
</dbReference>
<evidence type="ECO:0000256" key="2">
    <source>
        <dbReference type="ARBA" id="ARBA00010450"/>
    </source>
</evidence>